<feature type="compositionally biased region" description="Low complexity" evidence="1">
    <location>
        <begin position="140"/>
        <end position="152"/>
    </location>
</feature>
<dbReference type="EMBL" id="MKIQ01000003">
    <property type="protein sequence ID" value="OFI47703.1"/>
    <property type="molecule type" value="Genomic_DNA"/>
</dbReference>
<name>A0A9Q5JI93_9LACT</name>
<accession>A0A9Q5JI93</accession>
<gene>
    <name evidence="4" type="ORF">BG262_08355</name>
</gene>
<dbReference type="PROSITE" id="PS51782">
    <property type="entry name" value="LYSM"/>
    <property type="match status" value="1"/>
</dbReference>
<feature type="signal peptide" evidence="2">
    <location>
        <begin position="1"/>
        <end position="22"/>
    </location>
</feature>
<evidence type="ECO:0000256" key="2">
    <source>
        <dbReference type="SAM" id="SignalP"/>
    </source>
</evidence>
<dbReference type="InterPro" id="IPR018392">
    <property type="entry name" value="LysM"/>
</dbReference>
<reference evidence="5" key="1">
    <citation type="submission" date="2016-09" db="EMBL/GenBank/DDBJ databases">
        <title>Draft genome sequence of a novel species of the family Streptococcaceae isolated from flowers.</title>
        <authorList>
            <person name="Chuah L.-O."/>
            <person name="Yap K.-P."/>
            <person name="Thong K.L."/>
            <person name="Liong M.T."/>
            <person name="Ahmad R."/>
            <person name="Rusul G."/>
        </authorList>
    </citation>
    <scope>NUCLEOTIDE SEQUENCE [LARGE SCALE GENOMIC DNA]</scope>
    <source>
        <strain evidence="5">HibF3</strain>
    </source>
</reference>
<keyword evidence="5" id="KW-1185">Reference proteome</keyword>
<dbReference type="SUPFAM" id="SSF54106">
    <property type="entry name" value="LysM domain"/>
    <property type="match status" value="1"/>
</dbReference>
<evidence type="ECO:0000256" key="1">
    <source>
        <dbReference type="SAM" id="MobiDB-lite"/>
    </source>
</evidence>
<dbReference type="AlphaFoldDB" id="A0A9Q5JI93"/>
<dbReference type="RefSeq" id="WP_070787101.1">
    <property type="nucleotide sequence ID" value="NZ_MKIQ01000003.1"/>
</dbReference>
<dbReference type="InterPro" id="IPR036779">
    <property type="entry name" value="LysM_dom_sf"/>
</dbReference>
<dbReference type="OrthoDB" id="117366at2"/>
<evidence type="ECO:0000313" key="5">
    <source>
        <dbReference type="Proteomes" id="UP000177273"/>
    </source>
</evidence>
<comment type="caution">
    <text evidence="4">The sequence shown here is derived from an EMBL/GenBank/DDBJ whole genome shotgun (WGS) entry which is preliminary data.</text>
</comment>
<dbReference type="CDD" id="cd00118">
    <property type="entry name" value="LysM"/>
    <property type="match status" value="1"/>
</dbReference>
<dbReference type="SMART" id="SM00257">
    <property type="entry name" value="LysM"/>
    <property type="match status" value="1"/>
</dbReference>
<protein>
    <recommendedName>
        <fullName evidence="3">LysM domain-containing protein</fullName>
    </recommendedName>
</protein>
<feature type="region of interest" description="Disordered" evidence="1">
    <location>
        <begin position="132"/>
        <end position="152"/>
    </location>
</feature>
<keyword evidence="2" id="KW-0732">Signal</keyword>
<dbReference type="Pfam" id="PF01476">
    <property type="entry name" value="LysM"/>
    <property type="match status" value="1"/>
</dbReference>
<feature type="domain" description="LysM" evidence="3">
    <location>
        <begin position="28"/>
        <end position="75"/>
    </location>
</feature>
<dbReference type="Proteomes" id="UP000177273">
    <property type="component" value="Unassembled WGS sequence"/>
</dbReference>
<evidence type="ECO:0000313" key="4">
    <source>
        <dbReference type="EMBL" id="OFI47703.1"/>
    </source>
</evidence>
<proteinExistence type="predicted"/>
<organism evidence="4 5">
    <name type="scientific">Floricoccus penangensis</name>
    <dbReference type="NCBI Taxonomy" id="1859475"/>
    <lineage>
        <taxon>Bacteria</taxon>
        <taxon>Bacillati</taxon>
        <taxon>Bacillota</taxon>
        <taxon>Bacilli</taxon>
        <taxon>Lactobacillales</taxon>
        <taxon>Streptococcaceae</taxon>
        <taxon>Floricoccus</taxon>
    </lineage>
</organism>
<dbReference type="Gene3D" id="3.10.350.10">
    <property type="entry name" value="LysM domain"/>
    <property type="match status" value="1"/>
</dbReference>
<feature type="chain" id="PRO_5040467618" description="LysM domain-containing protein" evidence="2">
    <location>
        <begin position="23"/>
        <end position="222"/>
    </location>
</feature>
<evidence type="ECO:0000259" key="3">
    <source>
        <dbReference type="PROSITE" id="PS51782"/>
    </source>
</evidence>
<sequence length="222" mass="23641">MNLKTILATSAVLGTAAFGATAASADTISHTVQSGDTLSSISQQYMGSSDYVAAIANLNNIQDQNVIYVGQVITFDTDNMNGYTAPAEQAPAVEEAPVEQAPVVEEAPVAEQEVTETYTQPAEETYTQASAEPTYTQEVAQPSAPAASGDSSSAKEWIAFKESSGSYSATNGKYIGRYQLDSSYLNGDYSPANQERVADQYVAGRYGSWDAAKSFWVANGWY</sequence>